<evidence type="ECO:0000256" key="4">
    <source>
        <dbReference type="ARBA" id="ARBA00022989"/>
    </source>
</evidence>
<name>A0A174ZK35_9FIRM</name>
<feature type="transmembrane region" description="Helical" evidence="6">
    <location>
        <begin position="296"/>
        <end position="317"/>
    </location>
</feature>
<protein>
    <submittedName>
        <fullName evidence="8">ABC-2 family transporter protein</fullName>
    </submittedName>
</protein>
<gene>
    <name evidence="8" type="ORF">ERS852540_00713</name>
</gene>
<dbReference type="Pfam" id="PF12698">
    <property type="entry name" value="ABC2_membrane_3"/>
    <property type="match status" value="1"/>
</dbReference>
<accession>A0A174ZK35</accession>
<evidence type="ECO:0000259" key="7">
    <source>
        <dbReference type="Pfam" id="PF12698"/>
    </source>
</evidence>
<evidence type="ECO:0000256" key="6">
    <source>
        <dbReference type="SAM" id="Phobius"/>
    </source>
</evidence>
<dbReference type="InterPro" id="IPR051449">
    <property type="entry name" value="ABC-2_transporter_component"/>
</dbReference>
<keyword evidence="4 6" id="KW-1133">Transmembrane helix</keyword>
<feature type="transmembrane region" description="Helical" evidence="6">
    <location>
        <begin position="268"/>
        <end position="289"/>
    </location>
</feature>
<dbReference type="PANTHER" id="PTHR30294:SF29">
    <property type="entry name" value="MULTIDRUG ABC TRANSPORTER PERMEASE YBHS-RELATED"/>
    <property type="match status" value="1"/>
</dbReference>
<dbReference type="EMBL" id="CZBY01000004">
    <property type="protein sequence ID" value="CUQ83570.1"/>
    <property type="molecule type" value="Genomic_DNA"/>
</dbReference>
<dbReference type="OrthoDB" id="9774039at2"/>
<evidence type="ECO:0000256" key="3">
    <source>
        <dbReference type="ARBA" id="ARBA00022692"/>
    </source>
</evidence>
<evidence type="ECO:0000256" key="2">
    <source>
        <dbReference type="ARBA" id="ARBA00022475"/>
    </source>
</evidence>
<feature type="domain" description="ABC-2 type transporter transmembrane" evidence="7">
    <location>
        <begin position="41"/>
        <end position="365"/>
    </location>
</feature>
<evidence type="ECO:0000256" key="5">
    <source>
        <dbReference type="ARBA" id="ARBA00023136"/>
    </source>
</evidence>
<dbReference type="GO" id="GO:0140359">
    <property type="term" value="F:ABC-type transporter activity"/>
    <property type="evidence" value="ECO:0007669"/>
    <property type="project" value="InterPro"/>
</dbReference>
<dbReference type="PANTHER" id="PTHR30294">
    <property type="entry name" value="MEMBRANE COMPONENT OF ABC TRANSPORTER YHHJ-RELATED"/>
    <property type="match status" value="1"/>
</dbReference>
<keyword evidence="2" id="KW-1003">Cell membrane</keyword>
<feature type="transmembrane region" description="Helical" evidence="6">
    <location>
        <begin position="231"/>
        <end position="256"/>
    </location>
</feature>
<evidence type="ECO:0000256" key="1">
    <source>
        <dbReference type="ARBA" id="ARBA00004651"/>
    </source>
</evidence>
<dbReference type="GO" id="GO:0005886">
    <property type="term" value="C:plasma membrane"/>
    <property type="evidence" value="ECO:0007669"/>
    <property type="project" value="UniProtKB-SubCell"/>
</dbReference>
<keyword evidence="3 6" id="KW-0812">Transmembrane</keyword>
<feature type="transmembrane region" description="Helical" evidence="6">
    <location>
        <begin position="192"/>
        <end position="210"/>
    </location>
</feature>
<evidence type="ECO:0000313" key="9">
    <source>
        <dbReference type="Proteomes" id="UP000095662"/>
    </source>
</evidence>
<keyword evidence="5 6" id="KW-0472">Membrane</keyword>
<feature type="transmembrane region" description="Helical" evidence="6">
    <location>
        <begin position="15"/>
        <end position="34"/>
    </location>
</feature>
<dbReference type="Gene3D" id="3.40.1710.10">
    <property type="entry name" value="abc type-2 transporter like domain"/>
    <property type="match status" value="1"/>
</dbReference>
<dbReference type="STRING" id="39492.ERS852540_00713"/>
<sequence length="378" mass="41128">MNNIRTVFFGMLKRLKYALVIALLVGAGSIGLYYCGRPIANVFSVNDKIDIALTDNDKSELSAMLKSYLSDRINMNIIEDGKEKFNDKLINRDVSAIIEIPQGFEKNVIGGKDVKIKSTTLDDYENGAYISVYIEGFMRSVNIAADAAKGDAELFSKIMNSNAADTKLTKENAVTSDREDEYVSAGFKFSEGFMIMLVTAIGIFITLAVMEDRQYGTYSRMAVSSVTGVQYIVGTLGASVLISFTALVILPLYLLITGARMTAGYPLIFAAVIIYSLFNSALSIMLAQLISSKQALATLSGCITSIGALLGGAWFPIDETAGMLKYLSYITPQYWYVGFMSGEAEQPVINICVLILYTLLIMLASAALFGRKSVVSKA</sequence>
<dbReference type="AlphaFoldDB" id="A0A174ZK35"/>
<comment type="subcellular location">
    <subcellularLocation>
        <location evidence="1">Cell membrane</location>
        <topology evidence="1">Multi-pass membrane protein</topology>
    </subcellularLocation>
</comment>
<organism evidence="8 9">
    <name type="scientific">[Eubacterium] siraeum</name>
    <dbReference type="NCBI Taxonomy" id="39492"/>
    <lineage>
        <taxon>Bacteria</taxon>
        <taxon>Bacillati</taxon>
        <taxon>Bacillota</taxon>
        <taxon>Clostridia</taxon>
        <taxon>Eubacteriales</taxon>
        <taxon>Oscillospiraceae</taxon>
        <taxon>Oscillospiraceae incertae sedis</taxon>
    </lineage>
</organism>
<feature type="transmembrane region" description="Helical" evidence="6">
    <location>
        <begin position="348"/>
        <end position="369"/>
    </location>
</feature>
<reference evidence="8 9" key="1">
    <citation type="submission" date="2015-09" db="EMBL/GenBank/DDBJ databases">
        <authorList>
            <consortium name="Pathogen Informatics"/>
        </authorList>
    </citation>
    <scope>NUCLEOTIDE SEQUENCE [LARGE SCALE GENOMIC DNA]</scope>
    <source>
        <strain evidence="8 9">2789STDY5834928</strain>
    </source>
</reference>
<proteinExistence type="predicted"/>
<evidence type="ECO:0000313" key="8">
    <source>
        <dbReference type="EMBL" id="CUQ83570.1"/>
    </source>
</evidence>
<dbReference type="Proteomes" id="UP000095662">
    <property type="component" value="Unassembled WGS sequence"/>
</dbReference>
<dbReference type="InterPro" id="IPR013525">
    <property type="entry name" value="ABC2_TM"/>
</dbReference>